<keyword evidence="3" id="KW-1185">Reference proteome</keyword>
<feature type="region of interest" description="Disordered" evidence="1">
    <location>
        <begin position="94"/>
        <end position="113"/>
    </location>
</feature>
<evidence type="ECO:0000313" key="2">
    <source>
        <dbReference type="EMBL" id="MBO2453923.1"/>
    </source>
</evidence>
<comment type="caution">
    <text evidence="2">The sequence shown here is derived from an EMBL/GenBank/DDBJ whole genome shotgun (WGS) entry which is preliminary data.</text>
</comment>
<dbReference type="AlphaFoldDB" id="A0A939T8A0"/>
<sequence>MRSVVGQGRAQDVETHDRIPDFRVSALPEGGWRAVSVRDPAIVVIEQTWARLRRGCMAERIAYSLTERFRVDLEREFPGWKVWRVRHLGENDRWAAEPRRPGHDDGVRPNRPRLVSATPEELRTALLLLAEPHQMAS</sequence>
<dbReference type="EMBL" id="JAGEOJ010000023">
    <property type="protein sequence ID" value="MBO2453923.1"/>
    <property type="molecule type" value="Genomic_DNA"/>
</dbReference>
<dbReference type="RefSeq" id="WP_208261962.1">
    <property type="nucleotide sequence ID" value="NZ_JAGEOJ010000023.1"/>
</dbReference>
<reference evidence="2" key="1">
    <citation type="submission" date="2021-03" db="EMBL/GenBank/DDBJ databases">
        <authorList>
            <person name="Kanchanasin P."/>
            <person name="Saeng-In P."/>
            <person name="Phongsopitanun W."/>
            <person name="Yuki M."/>
            <person name="Kudo T."/>
            <person name="Ohkuma M."/>
            <person name="Tanasupawat S."/>
        </authorList>
    </citation>
    <scope>NUCLEOTIDE SEQUENCE</scope>
    <source>
        <strain evidence="2">GKU 128</strain>
    </source>
</reference>
<accession>A0A939T8A0</accession>
<name>A0A939T8A0_9ACTN</name>
<gene>
    <name evidence="2" type="ORF">J4573_43020</name>
</gene>
<evidence type="ECO:0000256" key="1">
    <source>
        <dbReference type="SAM" id="MobiDB-lite"/>
    </source>
</evidence>
<evidence type="ECO:0000313" key="3">
    <source>
        <dbReference type="Proteomes" id="UP000669179"/>
    </source>
</evidence>
<protein>
    <submittedName>
        <fullName evidence="2">Uncharacterized protein</fullName>
    </submittedName>
</protein>
<organism evidence="2 3">
    <name type="scientific">Actinomadura barringtoniae</name>
    <dbReference type="NCBI Taxonomy" id="1427535"/>
    <lineage>
        <taxon>Bacteria</taxon>
        <taxon>Bacillati</taxon>
        <taxon>Actinomycetota</taxon>
        <taxon>Actinomycetes</taxon>
        <taxon>Streptosporangiales</taxon>
        <taxon>Thermomonosporaceae</taxon>
        <taxon>Actinomadura</taxon>
    </lineage>
</organism>
<dbReference type="Proteomes" id="UP000669179">
    <property type="component" value="Unassembled WGS sequence"/>
</dbReference>
<proteinExistence type="predicted"/>
<feature type="compositionally biased region" description="Basic and acidic residues" evidence="1">
    <location>
        <begin position="94"/>
        <end position="108"/>
    </location>
</feature>